<organism evidence="2 3">
    <name type="scientific">Linnemannia hyalina</name>
    <dbReference type="NCBI Taxonomy" id="64524"/>
    <lineage>
        <taxon>Eukaryota</taxon>
        <taxon>Fungi</taxon>
        <taxon>Fungi incertae sedis</taxon>
        <taxon>Mucoromycota</taxon>
        <taxon>Mortierellomycotina</taxon>
        <taxon>Mortierellomycetes</taxon>
        <taxon>Mortierellales</taxon>
        <taxon>Mortierellaceae</taxon>
        <taxon>Linnemannia</taxon>
    </lineage>
</organism>
<dbReference type="OrthoDB" id="2404645at2759"/>
<reference evidence="2" key="1">
    <citation type="submission" date="2021-06" db="EMBL/GenBank/DDBJ databases">
        <title>Genome Sequence of Mortierella hyaline Strain SCG-10, a Cold-Adapted, Nitrate-Reducing Fungus Isolated from Soil in Minnesota, USA.</title>
        <authorList>
            <person name="Aldossari N."/>
        </authorList>
    </citation>
    <scope>NUCLEOTIDE SEQUENCE</scope>
    <source>
        <strain evidence="2">SCG-10</strain>
    </source>
</reference>
<evidence type="ECO:0000313" key="2">
    <source>
        <dbReference type="EMBL" id="KAG9070482.1"/>
    </source>
</evidence>
<evidence type="ECO:0000256" key="1">
    <source>
        <dbReference type="SAM" id="Phobius"/>
    </source>
</evidence>
<protein>
    <submittedName>
        <fullName evidence="2">Uncharacterized protein</fullName>
    </submittedName>
</protein>
<dbReference type="AlphaFoldDB" id="A0A9P8BYW4"/>
<keyword evidence="1" id="KW-0812">Transmembrane</keyword>
<accession>A0A9P8BYW4</accession>
<sequence length="339" mass="37767">MNTYPLTDRDFTVIRFRVIFHNILYILFVASICLMVAYQVFLTSSQFKARNWVGIILPLFTGMSDPRIAILHEASTPVLFIGWLSLGAEWYSAYLDTKNSVAHSYVPGDLYAERVGCIHGSPACDILTWYIMSVFATSLCFFAELVVIIHVHHREQWRDIFVGLLRRLFRCSEPSAAVTSDVGEYDIYGYPTSDPNQAPASPQPSHQIGVLPITFPHSAAVTSSSRVPFAPCFPLSQGAPAAAVSASARVELSSVRCYQAPRPQQVVDQIEVLEYLHTNNSRSLYEGESVVYSVPAHIETPHPVRGSLANLVNMLGWNMYGDVPPRVDTPHPNPSRPRQ</sequence>
<comment type="caution">
    <text evidence="2">The sequence shown here is derived from an EMBL/GenBank/DDBJ whole genome shotgun (WGS) entry which is preliminary data.</text>
</comment>
<evidence type="ECO:0000313" key="3">
    <source>
        <dbReference type="Proteomes" id="UP000707451"/>
    </source>
</evidence>
<gene>
    <name evidence="2" type="ORF">KI688_008018</name>
</gene>
<dbReference type="EMBL" id="JAHRHY010000003">
    <property type="protein sequence ID" value="KAG9070482.1"/>
    <property type="molecule type" value="Genomic_DNA"/>
</dbReference>
<keyword evidence="1" id="KW-1133">Transmembrane helix</keyword>
<feature type="transmembrane region" description="Helical" evidence="1">
    <location>
        <begin position="23"/>
        <end position="42"/>
    </location>
</feature>
<dbReference type="Proteomes" id="UP000707451">
    <property type="component" value="Unassembled WGS sequence"/>
</dbReference>
<feature type="transmembrane region" description="Helical" evidence="1">
    <location>
        <begin position="129"/>
        <end position="151"/>
    </location>
</feature>
<proteinExistence type="predicted"/>
<keyword evidence="1" id="KW-0472">Membrane</keyword>
<keyword evidence="3" id="KW-1185">Reference proteome</keyword>
<name>A0A9P8BYW4_9FUNG</name>